<evidence type="ECO:0000313" key="1">
    <source>
        <dbReference type="EMBL" id="EYR64845.1"/>
    </source>
</evidence>
<reference evidence="1 2" key="1">
    <citation type="submission" date="2014-01" db="EMBL/GenBank/DDBJ databases">
        <title>Actinotalea ferrariae CF5-4.</title>
        <authorList>
            <person name="Chen F."/>
            <person name="Li Y."/>
            <person name="Wang G."/>
        </authorList>
    </citation>
    <scope>NUCLEOTIDE SEQUENCE [LARGE SCALE GENOMIC DNA]</scope>
    <source>
        <strain evidence="1 2">CF5-4</strain>
    </source>
</reference>
<dbReference type="AlphaFoldDB" id="A0A021VXX1"/>
<evidence type="ECO:0008006" key="3">
    <source>
        <dbReference type="Google" id="ProtNLM"/>
    </source>
</evidence>
<sequence>MGDDDVKLLKLSEVQKLCGIPVNTLRMLIEDDQLIGVARSGSGHAYLREDAVPQWGQIIEILERQRALHLRRAQMAFARVRTELEAVANDLEMAVEEPTLPLGDDLTAFKAYSHRSDQTTLLSAMQRLEETVWRVRSYDEALRKARRAP</sequence>
<name>A0A021VXX1_9CELL</name>
<organism evidence="1 2">
    <name type="scientific">Actinotalea ferrariae CF5-4</name>
    <dbReference type="NCBI Taxonomy" id="948458"/>
    <lineage>
        <taxon>Bacteria</taxon>
        <taxon>Bacillati</taxon>
        <taxon>Actinomycetota</taxon>
        <taxon>Actinomycetes</taxon>
        <taxon>Micrococcales</taxon>
        <taxon>Cellulomonadaceae</taxon>
        <taxon>Actinotalea</taxon>
    </lineage>
</organism>
<dbReference type="EMBL" id="AXCW01000014">
    <property type="protein sequence ID" value="EYR64845.1"/>
    <property type="molecule type" value="Genomic_DNA"/>
</dbReference>
<dbReference type="OrthoDB" id="4719043at2"/>
<dbReference type="RefSeq" id="WP_034222132.1">
    <property type="nucleotide sequence ID" value="NZ_AXCW01000014.1"/>
</dbReference>
<dbReference type="Proteomes" id="UP000019753">
    <property type="component" value="Unassembled WGS sequence"/>
</dbReference>
<gene>
    <name evidence="1" type="ORF">N866_03210</name>
</gene>
<keyword evidence="2" id="KW-1185">Reference proteome</keyword>
<evidence type="ECO:0000313" key="2">
    <source>
        <dbReference type="Proteomes" id="UP000019753"/>
    </source>
</evidence>
<accession>A0A021VXX1</accession>
<proteinExistence type="predicted"/>
<comment type="caution">
    <text evidence="1">The sequence shown here is derived from an EMBL/GenBank/DDBJ whole genome shotgun (WGS) entry which is preliminary data.</text>
</comment>
<protein>
    <recommendedName>
        <fullName evidence="3">DNA-binding protein</fullName>
    </recommendedName>
</protein>